<evidence type="ECO:0000256" key="1">
    <source>
        <dbReference type="ARBA" id="ARBA00006521"/>
    </source>
</evidence>
<evidence type="ECO:0000259" key="10">
    <source>
        <dbReference type="SMART" id="SM00986"/>
    </source>
</evidence>
<evidence type="ECO:0000256" key="4">
    <source>
        <dbReference type="ARBA" id="ARBA00022723"/>
    </source>
</evidence>
<evidence type="ECO:0000256" key="8">
    <source>
        <dbReference type="ARBA" id="ARBA00023014"/>
    </source>
</evidence>
<dbReference type="SUPFAM" id="SSF52141">
    <property type="entry name" value="Uracil-DNA glycosylase-like"/>
    <property type="match status" value="1"/>
</dbReference>
<dbReference type="GO" id="GO:0051539">
    <property type="term" value="F:4 iron, 4 sulfur cluster binding"/>
    <property type="evidence" value="ECO:0007669"/>
    <property type="project" value="UniProtKB-KW"/>
</dbReference>
<dbReference type="GO" id="GO:0046872">
    <property type="term" value="F:metal ion binding"/>
    <property type="evidence" value="ECO:0007669"/>
    <property type="project" value="UniProtKB-KW"/>
</dbReference>
<evidence type="ECO:0000256" key="7">
    <source>
        <dbReference type="ARBA" id="ARBA00023004"/>
    </source>
</evidence>
<dbReference type="SMART" id="SM00987">
    <property type="entry name" value="UreE_C"/>
    <property type="match status" value="1"/>
</dbReference>
<comment type="similarity">
    <text evidence="1">Belongs to the uracil-DNA glycosylase (UDG) superfamily. Type 4 (UDGa) family.</text>
</comment>
<proteinExistence type="inferred from homology"/>
<dbReference type="GO" id="GO:0016779">
    <property type="term" value="F:nucleotidyltransferase activity"/>
    <property type="evidence" value="ECO:0007669"/>
    <property type="project" value="UniProtKB-KW"/>
</dbReference>
<evidence type="ECO:0000256" key="9">
    <source>
        <dbReference type="ARBA" id="ARBA00023204"/>
    </source>
</evidence>
<comment type="caution">
    <text evidence="11">The sequence shown here is derived from an EMBL/GenBank/DDBJ whole genome shotgun (WGS) entry which is preliminary data.</text>
</comment>
<dbReference type="NCBIfam" id="TIGR03914">
    <property type="entry name" value="UDG_fam_dom"/>
    <property type="match status" value="1"/>
</dbReference>
<evidence type="ECO:0000313" key="12">
    <source>
        <dbReference type="Proteomes" id="UP000522081"/>
    </source>
</evidence>
<evidence type="ECO:0000256" key="5">
    <source>
        <dbReference type="ARBA" id="ARBA00022763"/>
    </source>
</evidence>
<keyword evidence="12" id="KW-1185">Reference proteome</keyword>
<dbReference type="InterPro" id="IPR051536">
    <property type="entry name" value="UDG_Type-4/5"/>
</dbReference>
<dbReference type="NCBIfam" id="TIGR03915">
    <property type="entry name" value="SAM_7_link_chp"/>
    <property type="match status" value="1"/>
</dbReference>
<keyword evidence="11" id="KW-0548">Nucleotidyltransferase</keyword>
<keyword evidence="11" id="KW-0808">Transferase</keyword>
<dbReference type="InterPro" id="IPR005273">
    <property type="entry name" value="Ura-DNA_glyco_family4"/>
</dbReference>
<keyword evidence="9" id="KW-0234">DNA repair</keyword>
<dbReference type="InterPro" id="IPR025404">
    <property type="entry name" value="DUF4130"/>
</dbReference>
<protein>
    <recommendedName>
        <fullName evidence="2">Type-4 uracil-DNA glycosylase</fullName>
    </recommendedName>
</protein>
<keyword evidence="7" id="KW-0408">Iron</keyword>
<keyword evidence="3" id="KW-0004">4Fe-4S</keyword>
<accession>A0A7Y9XY86</accession>
<dbReference type="PANTHER" id="PTHR33693">
    <property type="entry name" value="TYPE-5 URACIL-DNA GLYCOSYLASE"/>
    <property type="match status" value="1"/>
</dbReference>
<dbReference type="SMART" id="SM00986">
    <property type="entry name" value="UDG"/>
    <property type="match status" value="1"/>
</dbReference>
<keyword evidence="4" id="KW-0479">Metal-binding</keyword>
<feature type="domain" description="Uracil-DNA glycosylase-like" evidence="10">
    <location>
        <begin position="298"/>
        <end position="457"/>
    </location>
</feature>
<sequence length="466" mass="51792">MPIADARPPLRAVRLAGEDDYEGWRDAARRLAGAGLGADEVAWDAGDGAGDLFAAGNAPLPDVPHRELRVPRNFPQIAKSAILHSDPERFSLLYRLLLGLQDRPRLLEDRADPLVRRIELMARAVRRDVHKMRAFVRFREVEDGAFVAWFEPDHHIVRANAGFFVRRFASMRWSILTPELSIHWDGETLTEASGADRSEAADGDRLEEMWKAYYGAIFNPARLKVSAMTREMPRKYWKNLPEAELIAPLIAGAQAREATMTSSRPAPEQRATTLSGLREEAQGCRRCPLWKGTNGCVFGEGPGDARLMIVGEQPGDEEDLAQKPFVGPSGQLLDRALAEASVDRDRVYVTNTVKHFKFVMRGKRRIHQKPGTSEIEACRWWLGQEIDLIRPPAMVMLGATAIRGVTGKNGAVGTMRGSRVPLEHGSAVAAYHPAYILRQPDREAADKAYLSLVADLRLADEVARNA</sequence>
<keyword evidence="5" id="KW-0227">DNA damage</keyword>
<dbReference type="GO" id="GO:0006281">
    <property type="term" value="P:DNA repair"/>
    <property type="evidence" value="ECO:0007669"/>
    <property type="project" value="UniProtKB-KW"/>
</dbReference>
<dbReference type="GO" id="GO:0097506">
    <property type="term" value="F:deaminated base DNA N-glycosylase activity"/>
    <property type="evidence" value="ECO:0007669"/>
    <property type="project" value="UniProtKB-ARBA"/>
</dbReference>
<dbReference type="Gene3D" id="3.40.470.10">
    <property type="entry name" value="Uracil-DNA glycosylase-like domain"/>
    <property type="match status" value="1"/>
</dbReference>
<dbReference type="CDD" id="cd10030">
    <property type="entry name" value="UDG-F4_TTUDGA_SPO1dp_like"/>
    <property type="match status" value="1"/>
</dbReference>
<evidence type="ECO:0000256" key="3">
    <source>
        <dbReference type="ARBA" id="ARBA00022485"/>
    </source>
</evidence>
<keyword evidence="6" id="KW-0378">Hydrolase</keyword>
<dbReference type="InterPro" id="IPR023875">
    <property type="entry name" value="DNA_repair_put"/>
</dbReference>
<evidence type="ECO:0000256" key="2">
    <source>
        <dbReference type="ARBA" id="ARBA00019403"/>
    </source>
</evidence>
<dbReference type="Pfam" id="PF03167">
    <property type="entry name" value="UDG"/>
    <property type="match status" value="1"/>
</dbReference>
<dbReference type="AlphaFoldDB" id="A0A7Y9XY86"/>
<dbReference type="InterPro" id="IPR005122">
    <property type="entry name" value="Uracil-DNA_glycosylase-like"/>
</dbReference>
<dbReference type="PANTHER" id="PTHR33693:SF9">
    <property type="entry name" value="TYPE-4 URACIL-DNA GLYCOSYLASE"/>
    <property type="match status" value="1"/>
</dbReference>
<evidence type="ECO:0000256" key="6">
    <source>
        <dbReference type="ARBA" id="ARBA00022801"/>
    </source>
</evidence>
<dbReference type="Pfam" id="PF13566">
    <property type="entry name" value="DUF4130"/>
    <property type="match status" value="1"/>
</dbReference>
<keyword evidence="8" id="KW-0411">Iron-sulfur</keyword>
<evidence type="ECO:0000313" key="11">
    <source>
        <dbReference type="EMBL" id="NYH96821.1"/>
    </source>
</evidence>
<dbReference type="Proteomes" id="UP000522081">
    <property type="component" value="Unassembled WGS sequence"/>
</dbReference>
<gene>
    <name evidence="11" type="ORF">FHS75_003172</name>
</gene>
<organism evidence="11 12">
    <name type="scientific">Novosphingobium marinum</name>
    <dbReference type="NCBI Taxonomy" id="1514948"/>
    <lineage>
        <taxon>Bacteria</taxon>
        <taxon>Pseudomonadati</taxon>
        <taxon>Pseudomonadota</taxon>
        <taxon>Alphaproteobacteria</taxon>
        <taxon>Sphingomonadales</taxon>
        <taxon>Sphingomonadaceae</taxon>
        <taxon>Novosphingobium</taxon>
    </lineage>
</organism>
<dbReference type="InterPro" id="IPR036895">
    <property type="entry name" value="Uracil-DNA_glycosylase-like_sf"/>
</dbReference>
<reference evidence="11 12" key="1">
    <citation type="submission" date="2020-07" db="EMBL/GenBank/DDBJ databases">
        <title>Genomic Encyclopedia of Type Strains, Phase IV (KMG-IV): sequencing the most valuable type-strain genomes for metagenomic binning, comparative biology and taxonomic classification.</title>
        <authorList>
            <person name="Goeker M."/>
        </authorList>
    </citation>
    <scope>NUCLEOTIDE SEQUENCE [LARGE SCALE GENOMIC DNA]</scope>
    <source>
        <strain evidence="11 12">DSM 29043</strain>
    </source>
</reference>
<name>A0A7Y9XY86_9SPHN</name>
<dbReference type="EMBL" id="JACBZF010000007">
    <property type="protein sequence ID" value="NYH96821.1"/>
    <property type="molecule type" value="Genomic_DNA"/>
</dbReference>